<dbReference type="PANTHER" id="PTHR43190">
    <property type="entry name" value="N-ACETYL-D-GLUCOSAMINE KINASE"/>
    <property type="match status" value="1"/>
</dbReference>
<proteinExistence type="predicted"/>
<organism evidence="2 3">
    <name type="scientific">Anaerocolumna jejuensis DSM 15929</name>
    <dbReference type="NCBI Taxonomy" id="1121322"/>
    <lineage>
        <taxon>Bacteria</taxon>
        <taxon>Bacillati</taxon>
        <taxon>Bacillota</taxon>
        <taxon>Clostridia</taxon>
        <taxon>Lachnospirales</taxon>
        <taxon>Lachnospiraceae</taxon>
        <taxon>Anaerocolumna</taxon>
    </lineage>
</organism>
<dbReference type="PANTHER" id="PTHR43190:SF3">
    <property type="entry name" value="N-ACETYL-D-GLUCOSAMINE KINASE"/>
    <property type="match status" value="1"/>
</dbReference>
<gene>
    <name evidence="2" type="ORF">SAMN02745136_04909</name>
</gene>
<feature type="domain" description="ATPase BadF/BadG/BcrA/BcrD type" evidence="1">
    <location>
        <begin position="6"/>
        <end position="298"/>
    </location>
</feature>
<dbReference type="Pfam" id="PF01869">
    <property type="entry name" value="BcrAD_BadFG"/>
    <property type="match status" value="1"/>
</dbReference>
<dbReference type="Proteomes" id="UP000184386">
    <property type="component" value="Unassembled WGS sequence"/>
</dbReference>
<dbReference type="OrthoDB" id="9772633at2"/>
<reference evidence="2 3" key="1">
    <citation type="submission" date="2016-11" db="EMBL/GenBank/DDBJ databases">
        <authorList>
            <person name="Jaros S."/>
            <person name="Januszkiewicz K."/>
            <person name="Wedrychowicz H."/>
        </authorList>
    </citation>
    <scope>NUCLEOTIDE SEQUENCE [LARGE SCALE GENOMIC DNA]</scope>
    <source>
        <strain evidence="2 3">DSM 15929</strain>
    </source>
</reference>
<evidence type="ECO:0000259" key="1">
    <source>
        <dbReference type="Pfam" id="PF01869"/>
    </source>
</evidence>
<evidence type="ECO:0000313" key="2">
    <source>
        <dbReference type="EMBL" id="SHL44229.1"/>
    </source>
</evidence>
<dbReference type="InterPro" id="IPR002731">
    <property type="entry name" value="ATPase_BadF"/>
</dbReference>
<sequence>MERYVIGMDGGGTKTAVLLADTSGRVLEEFTGGTMNYNGSSKEQIDSNLQSIFHRITEKSFQAQECAAICVGAAGISNLAVKEQLLEHIRKAGYRCPVKIVGDVDTAFAGALENQEGIILISGTGSICLGKDKGGDSYRTGGYGHLIDDVGSGYAIARESLSAIVKSNDGRREPTLLKELVFEYLNINSVEELISYIYAPERNKKEIAELSILIGKAVECGDRAAERIIEDCARDLTELAAPVVRQWKEAPVLAVSGSVLLQNTLIYEKFCKSMQKAYPGITITKAQRTAVYGAMLLALKLPEEGRKV</sequence>
<keyword evidence="3" id="KW-1185">Reference proteome</keyword>
<dbReference type="STRING" id="1121322.SAMN02745136_04909"/>
<dbReference type="EMBL" id="FRAC01000033">
    <property type="protein sequence ID" value="SHL44229.1"/>
    <property type="molecule type" value="Genomic_DNA"/>
</dbReference>
<name>A0A1M7APA9_9FIRM</name>
<evidence type="ECO:0000313" key="3">
    <source>
        <dbReference type="Proteomes" id="UP000184386"/>
    </source>
</evidence>
<dbReference type="InterPro" id="IPR043129">
    <property type="entry name" value="ATPase_NBD"/>
</dbReference>
<dbReference type="AlphaFoldDB" id="A0A1M7APA9"/>
<dbReference type="Gene3D" id="3.30.420.40">
    <property type="match status" value="2"/>
</dbReference>
<dbReference type="RefSeq" id="WP_084124689.1">
    <property type="nucleotide sequence ID" value="NZ_FRAC01000033.1"/>
</dbReference>
<dbReference type="CDD" id="cd24007">
    <property type="entry name" value="ASKHA_NBD_eukNAGK-like"/>
    <property type="match status" value="1"/>
</dbReference>
<accession>A0A1M7APA9</accession>
<dbReference type="InterPro" id="IPR052519">
    <property type="entry name" value="Euk-type_GlcNAc_Kinase"/>
</dbReference>
<dbReference type="SUPFAM" id="SSF53067">
    <property type="entry name" value="Actin-like ATPase domain"/>
    <property type="match status" value="2"/>
</dbReference>
<protein>
    <submittedName>
        <fullName evidence="2">BadF-type ATPase</fullName>
    </submittedName>
</protein>